<comment type="caution">
    <text evidence="1">The sequence shown here is derived from an EMBL/GenBank/DDBJ whole genome shotgun (WGS) entry which is preliminary data.</text>
</comment>
<protein>
    <submittedName>
        <fullName evidence="1">MoaD/ThiS family protein</fullName>
    </submittedName>
</protein>
<keyword evidence="2" id="KW-1185">Reference proteome</keyword>
<evidence type="ECO:0000313" key="2">
    <source>
        <dbReference type="Proteomes" id="UP001364695"/>
    </source>
</evidence>
<organism evidence="1 2">
    <name type="scientific">Amphibiibacter pelophylacis</name>
    <dbReference type="NCBI Taxonomy" id="1799477"/>
    <lineage>
        <taxon>Bacteria</taxon>
        <taxon>Pseudomonadati</taxon>
        <taxon>Pseudomonadota</taxon>
        <taxon>Betaproteobacteria</taxon>
        <taxon>Burkholderiales</taxon>
        <taxon>Sphaerotilaceae</taxon>
        <taxon>Amphibiibacter</taxon>
    </lineage>
</organism>
<evidence type="ECO:0000313" key="1">
    <source>
        <dbReference type="EMBL" id="MEJ7137315.1"/>
    </source>
</evidence>
<reference evidence="1" key="1">
    <citation type="submission" date="2023-10" db="EMBL/GenBank/DDBJ databases">
        <title>Amphibacter perezi, gen. nov., sp. nov. a novel taxa of the family Comamonadaceae, class Betaproteobacteria isolated from the skin microbiota of Pelophylax perezi from different populations.</title>
        <authorList>
            <person name="Costa S."/>
            <person name="Proenca D.N."/>
            <person name="Lopes I."/>
            <person name="Morais P.V."/>
        </authorList>
    </citation>
    <scope>NUCLEOTIDE SEQUENCE</scope>
    <source>
        <strain evidence="1">SL12-8</strain>
    </source>
</reference>
<name>A0ACC6NZF2_9BURK</name>
<dbReference type="Proteomes" id="UP001364695">
    <property type="component" value="Unassembled WGS sequence"/>
</dbReference>
<proteinExistence type="predicted"/>
<gene>
    <name evidence="1" type="ORF">RV045_02575</name>
</gene>
<dbReference type="EMBL" id="JAWDIE010000003">
    <property type="protein sequence ID" value="MEJ7137315.1"/>
    <property type="molecule type" value="Genomic_DNA"/>
</dbReference>
<accession>A0ACC6NZF2</accession>
<sequence length="89" mass="9525">MLTVLLLASLRERLGCARLEVPLPSPAPDAQAPTVRELLADLHTRGNDWAEALAEGGPWRVAVNQRFARLDQAVADGDEIAFLPPVTGG</sequence>